<dbReference type="PANTHER" id="PTHR46382:SF1">
    <property type="entry name" value="PHOSPHATIDATE CYTIDYLYLTRANSFERASE"/>
    <property type="match status" value="1"/>
</dbReference>
<comment type="pathway">
    <text evidence="4">Lipid metabolism.</text>
</comment>
<keyword evidence="15 19" id="KW-0472">Membrane</keyword>
<keyword evidence="14" id="KW-0443">Lipid metabolism</keyword>
<evidence type="ECO:0000256" key="8">
    <source>
        <dbReference type="ARBA" id="ARBA00022475"/>
    </source>
</evidence>
<evidence type="ECO:0000256" key="12">
    <source>
        <dbReference type="ARBA" id="ARBA00022695"/>
    </source>
</evidence>
<dbReference type="OrthoDB" id="9799199at2"/>
<dbReference type="PROSITE" id="PS01315">
    <property type="entry name" value="CDS"/>
    <property type="match status" value="1"/>
</dbReference>
<keyword evidence="13 19" id="KW-1133">Transmembrane helix</keyword>
<comment type="pathway">
    <text evidence="3 18">Phospholipid metabolism; CDP-diacylglycerol biosynthesis; CDP-diacylglycerol from sn-glycerol 3-phosphate: step 3/3.</text>
</comment>
<keyword evidence="17" id="KW-1208">Phospholipid metabolism</keyword>
<evidence type="ECO:0000256" key="9">
    <source>
        <dbReference type="ARBA" id="ARBA00022516"/>
    </source>
</evidence>
<comment type="caution">
    <text evidence="20">The sequence shown here is derived from an EMBL/GenBank/DDBJ whole genome shotgun (WGS) entry which is preliminary data.</text>
</comment>
<evidence type="ECO:0000256" key="4">
    <source>
        <dbReference type="ARBA" id="ARBA00005189"/>
    </source>
</evidence>
<evidence type="ECO:0000256" key="5">
    <source>
        <dbReference type="ARBA" id="ARBA00010185"/>
    </source>
</evidence>
<evidence type="ECO:0000256" key="19">
    <source>
        <dbReference type="SAM" id="Phobius"/>
    </source>
</evidence>
<evidence type="ECO:0000256" key="17">
    <source>
        <dbReference type="ARBA" id="ARBA00023264"/>
    </source>
</evidence>
<name>A0A6L3T6Q4_9HYPH</name>
<comment type="catalytic activity">
    <reaction evidence="1 18">
        <text>a 1,2-diacyl-sn-glycero-3-phosphate + CTP + H(+) = a CDP-1,2-diacyl-sn-glycerol + diphosphate</text>
        <dbReference type="Rhea" id="RHEA:16229"/>
        <dbReference type="ChEBI" id="CHEBI:15378"/>
        <dbReference type="ChEBI" id="CHEBI:33019"/>
        <dbReference type="ChEBI" id="CHEBI:37563"/>
        <dbReference type="ChEBI" id="CHEBI:58332"/>
        <dbReference type="ChEBI" id="CHEBI:58608"/>
        <dbReference type="EC" id="2.7.7.41"/>
    </reaction>
</comment>
<comment type="subcellular location">
    <subcellularLocation>
        <location evidence="2">Cell membrane</location>
        <topology evidence="2">Multi-pass membrane protein</topology>
    </subcellularLocation>
</comment>
<keyword evidence="12 18" id="KW-0548">Nucleotidyltransferase</keyword>
<feature type="transmembrane region" description="Helical" evidence="19">
    <location>
        <begin position="49"/>
        <end position="65"/>
    </location>
</feature>
<dbReference type="Pfam" id="PF01148">
    <property type="entry name" value="CTP_transf_1"/>
    <property type="match status" value="1"/>
</dbReference>
<keyword evidence="10 18" id="KW-0808">Transferase</keyword>
<evidence type="ECO:0000256" key="7">
    <source>
        <dbReference type="ARBA" id="ARBA00019373"/>
    </source>
</evidence>
<gene>
    <name evidence="20" type="ORF">F6X53_01545</name>
</gene>
<proteinExistence type="inferred from homology"/>
<evidence type="ECO:0000256" key="2">
    <source>
        <dbReference type="ARBA" id="ARBA00004651"/>
    </source>
</evidence>
<dbReference type="GO" id="GO:0016024">
    <property type="term" value="P:CDP-diacylglycerol biosynthetic process"/>
    <property type="evidence" value="ECO:0007669"/>
    <property type="project" value="UniProtKB-UniPathway"/>
</dbReference>
<dbReference type="EC" id="2.7.7.41" evidence="6 18"/>
<keyword evidence="11 18" id="KW-0812">Transmembrane</keyword>
<organism evidence="20 21">
    <name type="scientific">Methylobacterium soli</name>
    <dbReference type="NCBI Taxonomy" id="553447"/>
    <lineage>
        <taxon>Bacteria</taxon>
        <taxon>Pseudomonadati</taxon>
        <taxon>Pseudomonadota</taxon>
        <taxon>Alphaproteobacteria</taxon>
        <taxon>Hyphomicrobiales</taxon>
        <taxon>Methylobacteriaceae</taxon>
        <taxon>Methylobacterium</taxon>
    </lineage>
</organism>
<dbReference type="AlphaFoldDB" id="A0A6L3T6Q4"/>
<keyword evidence="21" id="KW-1185">Reference proteome</keyword>
<dbReference type="EMBL" id="VZZK01000001">
    <property type="protein sequence ID" value="KAB1081805.1"/>
    <property type="molecule type" value="Genomic_DNA"/>
</dbReference>
<comment type="similarity">
    <text evidence="5 18">Belongs to the CDS family.</text>
</comment>
<dbReference type="UniPathway" id="UPA00557">
    <property type="reaction ID" value="UER00614"/>
</dbReference>
<protein>
    <recommendedName>
        <fullName evidence="7 18">Phosphatidate cytidylyltransferase</fullName>
        <ecNumber evidence="6 18">2.7.7.41</ecNumber>
    </recommendedName>
</protein>
<dbReference type="PANTHER" id="PTHR46382">
    <property type="entry name" value="PHOSPHATIDATE CYTIDYLYLTRANSFERASE"/>
    <property type="match status" value="1"/>
</dbReference>
<reference evidence="20 21" key="1">
    <citation type="submission" date="2019-09" db="EMBL/GenBank/DDBJ databases">
        <title>YIM 48816 draft genome.</title>
        <authorList>
            <person name="Jiang L."/>
        </authorList>
    </citation>
    <scope>NUCLEOTIDE SEQUENCE [LARGE SCALE GENOMIC DNA]</scope>
    <source>
        <strain evidence="20 21">YIM 48816</strain>
    </source>
</reference>
<evidence type="ECO:0000256" key="13">
    <source>
        <dbReference type="ARBA" id="ARBA00022989"/>
    </source>
</evidence>
<evidence type="ECO:0000256" key="15">
    <source>
        <dbReference type="ARBA" id="ARBA00023136"/>
    </source>
</evidence>
<evidence type="ECO:0000256" key="3">
    <source>
        <dbReference type="ARBA" id="ARBA00005119"/>
    </source>
</evidence>
<evidence type="ECO:0000256" key="6">
    <source>
        <dbReference type="ARBA" id="ARBA00012487"/>
    </source>
</evidence>
<evidence type="ECO:0000256" key="1">
    <source>
        <dbReference type="ARBA" id="ARBA00001698"/>
    </source>
</evidence>
<keyword evidence="9" id="KW-0444">Lipid biosynthesis</keyword>
<evidence type="ECO:0000256" key="16">
    <source>
        <dbReference type="ARBA" id="ARBA00023209"/>
    </source>
</evidence>
<feature type="transmembrane region" description="Helical" evidence="19">
    <location>
        <begin position="96"/>
        <end position="114"/>
    </location>
</feature>
<feature type="transmembrane region" description="Helical" evidence="19">
    <location>
        <begin position="23"/>
        <end position="43"/>
    </location>
</feature>
<dbReference type="InterPro" id="IPR000374">
    <property type="entry name" value="PC_trans"/>
</dbReference>
<feature type="transmembrane region" description="Helical" evidence="19">
    <location>
        <begin position="121"/>
        <end position="140"/>
    </location>
</feature>
<sequence length="290" mass="29453">MLARGEAAPSPMPGRNPFGGREFGLRVFSGIILAVIVVSALILGGWPFALIWLAAGIVGAAEWIGMSRITPVKPVAGITAATLAALVLCAQGGAPPAAALALLGLGLLGLVVLAQGGRGRLRAVCGLLGAVVIALVPTALRDDPGIGILGPAWMFAVVWSTDIIAYFTGRTFGGPKLMPRVSPKKTWSGALGGLAAGMLMGVGIVALARHYGWSSLAETPFVLVALVSGAASVLSQAGDLVESALKRSHGVKDSGRSIPGHGGVMDRLDGFFAVALLAGLYLILRRLIAA</sequence>
<feature type="transmembrane region" description="Helical" evidence="19">
    <location>
        <begin position="146"/>
        <end position="167"/>
    </location>
</feature>
<evidence type="ECO:0000256" key="10">
    <source>
        <dbReference type="ARBA" id="ARBA00022679"/>
    </source>
</evidence>
<keyword evidence="16" id="KW-0594">Phospholipid biosynthesis</keyword>
<dbReference type="Proteomes" id="UP000474159">
    <property type="component" value="Unassembled WGS sequence"/>
</dbReference>
<evidence type="ECO:0000256" key="14">
    <source>
        <dbReference type="ARBA" id="ARBA00023098"/>
    </source>
</evidence>
<dbReference type="GO" id="GO:0005886">
    <property type="term" value="C:plasma membrane"/>
    <property type="evidence" value="ECO:0007669"/>
    <property type="project" value="UniProtKB-SubCell"/>
</dbReference>
<keyword evidence="8" id="KW-1003">Cell membrane</keyword>
<feature type="transmembrane region" description="Helical" evidence="19">
    <location>
        <begin position="270"/>
        <end position="288"/>
    </location>
</feature>
<evidence type="ECO:0000256" key="18">
    <source>
        <dbReference type="RuleBase" id="RU003938"/>
    </source>
</evidence>
<evidence type="ECO:0000313" key="21">
    <source>
        <dbReference type="Proteomes" id="UP000474159"/>
    </source>
</evidence>
<evidence type="ECO:0000256" key="11">
    <source>
        <dbReference type="ARBA" id="ARBA00022692"/>
    </source>
</evidence>
<feature type="transmembrane region" description="Helical" evidence="19">
    <location>
        <begin position="187"/>
        <end position="208"/>
    </location>
</feature>
<accession>A0A6L3T6Q4</accession>
<dbReference type="GO" id="GO:0004605">
    <property type="term" value="F:phosphatidate cytidylyltransferase activity"/>
    <property type="evidence" value="ECO:0007669"/>
    <property type="project" value="UniProtKB-EC"/>
</dbReference>
<evidence type="ECO:0000313" key="20">
    <source>
        <dbReference type="EMBL" id="KAB1081805.1"/>
    </source>
</evidence>